<comment type="caution">
    <text evidence="1">The sequence shown here is derived from an EMBL/GenBank/DDBJ whole genome shotgun (WGS) entry which is preliminary data.</text>
</comment>
<dbReference type="Proteomes" id="UP001177021">
    <property type="component" value="Unassembled WGS sequence"/>
</dbReference>
<dbReference type="EMBL" id="CASHSV030000024">
    <property type="protein sequence ID" value="CAJ2642090.1"/>
    <property type="molecule type" value="Genomic_DNA"/>
</dbReference>
<accession>A0ACB0JDC3</accession>
<evidence type="ECO:0000313" key="2">
    <source>
        <dbReference type="Proteomes" id="UP001177021"/>
    </source>
</evidence>
<sequence>MIVIYIIINSYKNPGTRVRLVMDLVKNSLRYNLIPSSFYFQMNRFQGRKRKQEFKLQVLFCYA</sequence>
<evidence type="ECO:0000313" key="1">
    <source>
        <dbReference type="EMBL" id="CAJ2642090.1"/>
    </source>
</evidence>
<organism evidence="1 2">
    <name type="scientific">Trifolium pratense</name>
    <name type="common">Red clover</name>
    <dbReference type="NCBI Taxonomy" id="57577"/>
    <lineage>
        <taxon>Eukaryota</taxon>
        <taxon>Viridiplantae</taxon>
        <taxon>Streptophyta</taxon>
        <taxon>Embryophyta</taxon>
        <taxon>Tracheophyta</taxon>
        <taxon>Spermatophyta</taxon>
        <taxon>Magnoliopsida</taxon>
        <taxon>eudicotyledons</taxon>
        <taxon>Gunneridae</taxon>
        <taxon>Pentapetalae</taxon>
        <taxon>rosids</taxon>
        <taxon>fabids</taxon>
        <taxon>Fabales</taxon>
        <taxon>Fabaceae</taxon>
        <taxon>Papilionoideae</taxon>
        <taxon>50 kb inversion clade</taxon>
        <taxon>NPAAA clade</taxon>
        <taxon>Hologalegina</taxon>
        <taxon>IRL clade</taxon>
        <taxon>Trifolieae</taxon>
        <taxon>Trifolium</taxon>
    </lineage>
</organism>
<gene>
    <name evidence="1" type="ORF">MILVUS5_LOCUS11616</name>
</gene>
<keyword evidence="2" id="KW-1185">Reference proteome</keyword>
<reference evidence="1" key="1">
    <citation type="submission" date="2023-10" db="EMBL/GenBank/DDBJ databases">
        <authorList>
            <person name="Rodriguez Cubillos JULIANA M."/>
            <person name="De Vega J."/>
        </authorList>
    </citation>
    <scope>NUCLEOTIDE SEQUENCE</scope>
</reference>
<proteinExistence type="predicted"/>
<protein>
    <submittedName>
        <fullName evidence="1">Uncharacterized protein</fullName>
    </submittedName>
</protein>
<name>A0ACB0JDC3_TRIPR</name>